<dbReference type="AlphaFoldDB" id="A0A6P8IGB8"/>
<dbReference type="InParanoid" id="A0A6P8IGB8"/>
<dbReference type="InterPro" id="IPR017452">
    <property type="entry name" value="GPCR_Rhodpsn_7TM"/>
</dbReference>
<keyword evidence="4 6" id="KW-1133">Transmembrane helix</keyword>
<feature type="transmembrane region" description="Helical" evidence="6">
    <location>
        <begin position="104"/>
        <end position="126"/>
    </location>
</feature>
<feature type="domain" description="G-protein coupled receptors family 1 profile" evidence="7">
    <location>
        <begin position="44"/>
        <end position="284"/>
    </location>
</feature>
<dbReference type="GeneID" id="116300923"/>
<sequence>MDKPMAFCIEAVTNVTNDLKQHEKETLLVIGVFNSVLAVPTAAANALVIVAILTTSSLRTPSYLLLTSLAFSDLAVGLLGQPVFSATIFLYMNRKARMYCHIRMIAGSLMAVLSIAVLFTMLGISVDRYLAIRLKLKYKTLVTLRRIRFFLVGVWALTPVLMSLSYFISLGIMSFLGAITVAICLFVILYCYIMSFRTLKIYCAQIQTQGNQQPNETSNSSDINVRKYKKLLKTMLLVLAITGVFCIPLLGAMAMFTKAVLNRNVAWVCLRISTLNSTLNPVIYFTRMKDLRQACIRILRKMLRLSESVPSQERGQ</sequence>
<organism evidence="8 9">
    <name type="scientific">Actinia tenebrosa</name>
    <name type="common">Australian red waratah sea anemone</name>
    <dbReference type="NCBI Taxonomy" id="6105"/>
    <lineage>
        <taxon>Eukaryota</taxon>
        <taxon>Metazoa</taxon>
        <taxon>Cnidaria</taxon>
        <taxon>Anthozoa</taxon>
        <taxon>Hexacorallia</taxon>
        <taxon>Actiniaria</taxon>
        <taxon>Actiniidae</taxon>
        <taxon>Actinia</taxon>
    </lineage>
</organism>
<dbReference type="SUPFAM" id="SSF81321">
    <property type="entry name" value="Family A G protein-coupled receptor-like"/>
    <property type="match status" value="1"/>
</dbReference>
<dbReference type="RefSeq" id="XP_031565751.1">
    <property type="nucleotide sequence ID" value="XM_031709891.1"/>
</dbReference>
<evidence type="ECO:0000259" key="7">
    <source>
        <dbReference type="PROSITE" id="PS50262"/>
    </source>
</evidence>
<comment type="subcellular location">
    <subcellularLocation>
        <location evidence="1">Cell membrane</location>
        <topology evidence="1">Multi-pass membrane protein</topology>
    </subcellularLocation>
</comment>
<keyword evidence="8" id="KW-1185">Reference proteome</keyword>
<dbReference type="OrthoDB" id="5964909at2759"/>
<dbReference type="FunCoup" id="A0A6P8IGB8">
    <property type="interactions" value="454"/>
</dbReference>
<dbReference type="SMART" id="SM01381">
    <property type="entry name" value="7TM_GPCR_Srsx"/>
    <property type="match status" value="1"/>
</dbReference>
<dbReference type="PRINTS" id="PR00237">
    <property type="entry name" value="GPCRRHODOPSN"/>
</dbReference>
<protein>
    <submittedName>
        <fullName evidence="9">Adenosine receptor A2b-like</fullName>
    </submittedName>
</protein>
<evidence type="ECO:0000256" key="2">
    <source>
        <dbReference type="ARBA" id="ARBA00022475"/>
    </source>
</evidence>
<evidence type="ECO:0000313" key="9">
    <source>
        <dbReference type="RefSeq" id="XP_031565751.1"/>
    </source>
</evidence>
<dbReference type="InterPro" id="IPR000276">
    <property type="entry name" value="GPCR_Rhodpsn"/>
</dbReference>
<dbReference type="Gene3D" id="1.20.1070.10">
    <property type="entry name" value="Rhodopsin 7-helix transmembrane proteins"/>
    <property type="match status" value="1"/>
</dbReference>
<proteinExistence type="predicted"/>
<keyword evidence="3 6" id="KW-0812">Transmembrane</keyword>
<dbReference type="PANTHER" id="PTHR22750">
    <property type="entry name" value="G-PROTEIN COUPLED RECEPTOR"/>
    <property type="match status" value="1"/>
</dbReference>
<feature type="transmembrane region" description="Helical" evidence="6">
    <location>
        <begin position="174"/>
        <end position="193"/>
    </location>
</feature>
<dbReference type="GO" id="GO:0005886">
    <property type="term" value="C:plasma membrane"/>
    <property type="evidence" value="ECO:0007669"/>
    <property type="project" value="UniProtKB-SubCell"/>
</dbReference>
<evidence type="ECO:0000256" key="5">
    <source>
        <dbReference type="ARBA" id="ARBA00023136"/>
    </source>
</evidence>
<dbReference type="GO" id="GO:0004930">
    <property type="term" value="F:G protein-coupled receptor activity"/>
    <property type="evidence" value="ECO:0007669"/>
    <property type="project" value="InterPro"/>
</dbReference>
<dbReference type="CDD" id="cd00637">
    <property type="entry name" value="7tm_classA_rhodopsin-like"/>
    <property type="match status" value="1"/>
</dbReference>
<name>A0A6P8IGB8_ACTTE</name>
<evidence type="ECO:0000256" key="4">
    <source>
        <dbReference type="ARBA" id="ARBA00022989"/>
    </source>
</evidence>
<feature type="transmembrane region" description="Helical" evidence="6">
    <location>
        <begin position="27"/>
        <end position="53"/>
    </location>
</feature>
<accession>A0A6P8IGB8</accession>
<feature type="transmembrane region" description="Helical" evidence="6">
    <location>
        <begin position="147"/>
        <end position="168"/>
    </location>
</feature>
<keyword evidence="2" id="KW-1003">Cell membrane</keyword>
<dbReference type="Pfam" id="PF00001">
    <property type="entry name" value="7tm_1"/>
    <property type="match status" value="1"/>
</dbReference>
<dbReference type="Proteomes" id="UP000515163">
    <property type="component" value="Unplaced"/>
</dbReference>
<feature type="transmembrane region" description="Helical" evidence="6">
    <location>
        <begin position="65"/>
        <end position="92"/>
    </location>
</feature>
<reference evidence="9" key="1">
    <citation type="submission" date="2025-08" db="UniProtKB">
        <authorList>
            <consortium name="RefSeq"/>
        </authorList>
    </citation>
    <scope>IDENTIFICATION</scope>
    <source>
        <tissue evidence="9">Tentacle</tissue>
    </source>
</reference>
<gene>
    <name evidence="9" type="primary">LOC116300923</name>
</gene>
<evidence type="ECO:0000256" key="3">
    <source>
        <dbReference type="ARBA" id="ARBA00022692"/>
    </source>
</evidence>
<evidence type="ECO:0000256" key="6">
    <source>
        <dbReference type="SAM" id="Phobius"/>
    </source>
</evidence>
<dbReference type="KEGG" id="aten:116300923"/>
<evidence type="ECO:0000313" key="8">
    <source>
        <dbReference type="Proteomes" id="UP000515163"/>
    </source>
</evidence>
<evidence type="ECO:0000256" key="1">
    <source>
        <dbReference type="ARBA" id="ARBA00004651"/>
    </source>
</evidence>
<feature type="transmembrane region" description="Helical" evidence="6">
    <location>
        <begin position="236"/>
        <end position="259"/>
    </location>
</feature>
<keyword evidence="5 6" id="KW-0472">Membrane</keyword>
<dbReference type="PROSITE" id="PS50262">
    <property type="entry name" value="G_PROTEIN_RECEP_F1_2"/>
    <property type="match status" value="1"/>
</dbReference>